<dbReference type="Proteomes" id="UP000248688">
    <property type="component" value="Chromosome"/>
</dbReference>
<evidence type="ECO:0000256" key="1">
    <source>
        <dbReference type="SAM" id="SignalP"/>
    </source>
</evidence>
<feature type="signal peptide" evidence="1">
    <location>
        <begin position="1"/>
        <end position="26"/>
    </location>
</feature>
<evidence type="ECO:0000313" key="3">
    <source>
        <dbReference type="Proteomes" id="UP000248688"/>
    </source>
</evidence>
<dbReference type="EMBL" id="CP030041">
    <property type="protein sequence ID" value="AWW32764.1"/>
    <property type="molecule type" value="Genomic_DNA"/>
</dbReference>
<keyword evidence="1" id="KW-0732">Signal</keyword>
<proteinExistence type="predicted"/>
<name>A0A2Z4IPN6_9BACT</name>
<dbReference type="KEGG" id="est:DN752_22925"/>
<dbReference type="OrthoDB" id="9794261at2"/>
<gene>
    <name evidence="2" type="ORF">DN752_22925</name>
</gene>
<dbReference type="Pfam" id="PF16389">
    <property type="entry name" value="DUF4998"/>
    <property type="match status" value="1"/>
</dbReference>
<evidence type="ECO:0000313" key="2">
    <source>
        <dbReference type="EMBL" id="AWW32764.1"/>
    </source>
</evidence>
<keyword evidence="3" id="KW-1185">Reference proteome</keyword>
<protein>
    <submittedName>
        <fullName evidence="2">Uncharacterized protein</fullName>
    </submittedName>
</protein>
<dbReference type="PROSITE" id="PS51257">
    <property type="entry name" value="PROKAR_LIPOPROTEIN"/>
    <property type="match status" value="1"/>
</dbReference>
<reference evidence="2 3" key="1">
    <citation type="submission" date="2018-06" db="EMBL/GenBank/DDBJ databases">
        <title>Echinicola strongylocentroti sp. nov., isolated from a sea urchin Strongylocentrotus intermedius.</title>
        <authorList>
            <person name="Bae S.S."/>
        </authorList>
    </citation>
    <scope>NUCLEOTIDE SEQUENCE [LARGE SCALE GENOMIC DNA]</scope>
    <source>
        <strain evidence="2 3">MEBiC08714</strain>
    </source>
</reference>
<sequence length="239" mass="26762">MKTSKRMISNITKVLLVMIMGAGLVACETTMETYDEFLVDGETVYVGKADSVMVEEGFEKLKFNIAINADPKITKGLINTIDETIHHEFEVNRKHAGADTITVDMELPEGEYTFGVFFFDDYGNSSIREEVTARVYGEAYIDRLMNRAISNMEMNDQNELTINWSSPIGTSTYTQLTYEDPMGEVHSIEVPNEDSETIIEAVKEGSELTIITAYRPTSTSFEDFMANPSVVMVPDISLP</sequence>
<organism evidence="2 3">
    <name type="scientific">Echinicola strongylocentroti</name>
    <dbReference type="NCBI Taxonomy" id="1795355"/>
    <lineage>
        <taxon>Bacteria</taxon>
        <taxon>Pseudomonadati</taxon>
        <taxon>Bacteroidota</taxon>
        <taxon>Cytophagia</taxon>
        <taxon>Cytophagales</taxon>
        <taxon>Cyclobacteriaceae</taxon>
        <taxon>Echinicola</taxon>
    </lineage>
</organism>
<feature type="chain" id="PRO_5016373689" evidence="1">
    <location>
        <begin position="27"/>
        <end position="239"/>
    </location>
</feature>
<dbReference type="AlphaFoldDB" id="A0A2Z4IPN6"/>
<accession>A0A2Z4IPN6</accession>